<sequence length="555" mass="59838">MAMATTFREALSQLLKARFPILYVESYEEHRVIQEVTAVARDADLVRTPRSVWTWSATEGLVQPDGNPRKGTTDPEDALTAALRIDEPSVLIFKDLHPAHGGGERPGSPGVIRRLRDVAVAFKSGPVARALVLVSPVLRIPVELEKDITIVDFALPSDAEIRLVLDGMIAANCASGRIQMGLDDIGRERLAKAALGLTLQEAENAFARAMVNDGVLDLDDIAVVHEEKRQTVRKSGLLEFVDVNVDLADVGGLENLKRWLAKRDNSWLAEAAEYGLPAPRGVLITGVPGCGKSLTAKAVAATWGLPLLRLDVGRVFSGLVGSSEQNLRNAIRTAEATSPCVLWVDEIEKGFPAGGASGGDSGTSSRVFGTFLTWLQEKTKPVFVIATANNIESLPPEMLRKGRFDEIFFVDLPTSTERVAIWSVHIAKRLTRPAVAGGLTVDDPLLKELSVLSEGYAGAEIEQAVIAGLFDAFSERRPLRKDDLVRGVANMVPLSVTQAERIAAIRAWAEVRTVAATAAEDWDLRGRAGTPNPPTVANRPGDPPPRGGGERSVEF</sequence>
<dbReference type="SUPFAM" id="SSF52540">
    <property type="entry name" value="P-loop containing nucleoside triphosphate hydrolases"/>
    <property type="match status" value="1"/>
</dbReference>
<dbReference type="GO" id="GO:0016887">
    <property type="term" value="F:ATP hydrolysis activity"/>
    <property type="evidence" value="ECO:0007669"/>
    <property type="project" value="InterPro"/>
</dbReference>
<dbReference type="EMBL" id="CP130472">
    <property type="protein sequence ID" value="WLS46440.1"/>
    <property type="molecule type" value="Genomic_DNA"/>
</dbReference>
<dbReference type="KEGG" id="mprn:Q3V37_03965"/>
<dbReference type="AlphaFoldDB" id="A0AAJ6L320"/>
<dbReference type="Proteomes" id="UP001235874">
    <property type="component" value="Chromosome"/>
</dbReference>
<dbReference type="CDD" id="cd19507">
    <property type="entry name" value="RecA-like_Ycf46-like"/>
    <property type="match status" value="1"/>
</dbReference>
<evidence type="ECO:0000256" key="5">
    <source>
        <dbReference type="SAM" id="MobiDB-lite"/>
    </source>
</evidence>
<evidence type="ECO:0000256" key="1">
    <source>
        <dbReference type="ARBA" id="ARBA00022741"/>
    </source>
</evidence>
<evidence type="ECO:0000313" key="8">
    <source>
        <dbReference type="Proteomes" id="UP001235874"/>
    </source>
</evidence>
<feature type="region of interest" description="Disordered" evidence="5">
    <location>
        <begin position="522"/>
        <end position="555"/>
    </location>
</feature>
<dbReference type="InterPro" id="IPR003959">
    <property type="entry name" value="ATPase_AAA_core"/>
</dbReference>
<protein>
    <recommendedName>
        <fullName evidence="4">Uncharacterized AAA domain-containing protein ycf46</fullName>
    </recommendedName>
</protein>
<evidence type="ECO:0000256" key="2">
    <source>
        <dbReference type="ARBA" id="ARBA00022840"/>
    </source>
</evidence>
<feature type="domain" description="AAA+ ATPase" evidence="6">
    <location>
        <begin position="278"/>
        <end position="414"/>
    </location>
</feature>
<dbReference type="InterPro" id="IPR052381">
    <property type="entry name" value="AAA_domain_protein"/>
</dbReference>
<proteinExistence type="inferred from homology"/>
<name>A0AAJ6L320_9ACTN</name>
<evidence type="ECO:0000313" key="7">
    <source>
        <dbReference type="EMBL" id="WLS46440.1"/>
    </source>
</evidence>
<dbReference type="GO" id="GO:0005524">
    <property type="term" value="F:ATP binding"/>
    <property type="evidence" value="ECO:0007669"/>
    <property type="project" value="UniProtKB-KW"/>
</dbReference>
<evidence type="ECO:0000256" key="4">
    <source>
        <dbReference type="ARBA" id="ARBA00040480"/>
    </source>
</evidence>
<dbReference type="InterPro" id="IPR003593">
    <property type="entry name" value="AAA+_ATPase"/>
</dbReference>
<dbReference type="Pfam" id="PF00004">
    <property type="entry name" value="AAA"/>
    <property type="match status" value="1"/>
</dbReference>
<dbReference type="RefSeq" id="WP_245241355.1">
    <property type="nucleotide sequence ID" value="NZ_CP130472.1"/>
</dbReference>
<keyword evidence="2" id="KW-0067">ATP-binding</keyword>
<reference evidence="7 8" key="1">
    <citation type="submission" date="2023-07" db="EMBL/GenBank/DDBJ databases">
        <title>Micromonospora profundi TRM 95458 converts glycerol to a new osmotic compound.</title>
        <authorList>
            <person name="Lu D."/>
        </authorList>
    </citation>
    <scope>NUCLEOTIDE SEQUENCE [LARGE SCALE GENOMIC DNA]</scope>
    <source>
        <strain evidence="7 8">TRM95458</strain>
    </source>
</reference>
<gene>
    <name evidence="7" type="ORF">Q3V37_03965</name>
</gene>
<dbReference type="PANTHER" id="PTHR42960:SF1">
    <property type="entry name" value="YCF46 PROTEIN"/>
    <property type="match status" value="1"/>
</dbReference>
<dbReference type="Gene3D" id="3.40.50.300">
    <property type="entry name" value="P-loop containing nucleotide triphosphate hydrolases"/>
    <property type="match status" value="1"/>
</dbReference>
<dbReference type="PANTHER" id="PTHR42960">
    <property type="entry name" value="YCF46 PROTEIN"/>
    <property type="match status" value="1"/>
</dbReference>
<evidence type="ECO:0000256" key="3">
    <source>
        <dbReference type="ARBA" id="ARBA00038088"/>
    </source>
</evidence>
<evidence type="ECO:0000259" key="6">
    <source>
        <dbReference type="SMART" id="SM00382"/>
    </source>
</evidence>
<accession>A0AAJ6L320</accession>
<keyword evidence="1" id="KW-0547">Nucleotide-binding</keyword>
<organism evidence="7 8">
    <name type="scientific">Micromonospora profundi</name>
    <dbReference type="NCBI Taxonomy" id="1420889"/>
    <lineage>
        <taxon>Bacteria</taxon>
        <taxon>Bacillati</taxon>
        <taxon>Actinomycetota</taxon>
        <taxon>Actinomycetes</taxon>
        <taxon>Micromonosporales</taxon>
        <taxon>Micromonosporaceae</taxon>
        <taxon>Micromonospora</taxon>
    </lineage>
</organism>
<keyword evidence="8" id="KW-1185">Reference proteome</keyword>
<dbReference type="SMART" id="SM00382">
    <property type="entry name" value="AAA"/>
    <property type="match status" value="1"/>
</dbReference>
<comment type="similarity">
    <text evidence="3">Belongs to the AAA ATPase family. Highly divergent.</text>
</comment>
<dbReference type="InterPro" id="IPR027417">
    <property type="entry name" value="P-loop_NTPase"/>
</dbReference>